<dbReference type="InterPro" id="IPR027417">
    <property type="entry name" value="P-loop_NTPase"/>
</dbReference>
<dbReference type="Proteomes" id="UP000485880">
    <property type="component" value="Unassembled WGS sequence"/>
</dbReference>
<evidence type="ECO:0000313" key="1">
    <source>
        <dbReference type="EMBL" id="VTZ52454.1"/>
    </source>
</evidence>
<dbReference type="EMBL" id="CABFMQ020000142">
    <property type="protein sequence ID" value="VTZ52454.1"/>
    <property type="molecule type" value="Genomic_DNA"/>
</dbReference>
<dbReference type="Gene3D" id="3.40.50.300">
    <property type="entry name" value="P-loop containing nucleotide triphosphate hydrolases"/>
    <property type="match status" value="1"/>
</dbReference>
<gene>
    <name evidence="1" type="ORF">MPC4_80125</name>
</gene>
<organism evidence="1 2">
    <name type="scientific">Methylocella tundrae</name>
    <dbReference type="NCBI Taxonomy" id="227605"/>
    <lineage>
        <taxon>Bacteria</taxon>
        <taxon>Pseudomonadati</taxon>
        <taxon>Pseudomonadota</taxon>
        <taxon>Alphaproteobacteria</taxon>
        <taxon>Hyphomicrobiales</taxon>
        <taxon>Beijerinckiaceae</taxon>
        <taxon>Methylocella</taxon>
    </lineage>
</organism>
<proteinExistence type="predicted"/>
<keyword evidence="2" id="KW-1185">Reference proteome</keyword>
<keyword evidence="1" id="KW-0418">Kinase</keyword>
<dbReference type="RefSeq" id="WP_174514028.1">
    <property type="nucleotide sequence ID" value="NZ_CABFMQ020000142.1"/>
</dbReference>
<keyword evidence="1" id="KW-0808">Transferase</keyword>
<comment type="caution">
    <text evidence="1">The sequence shown here is derived from an EMBL/GenBank/DDBJ whole genome shotgun (WGS) entry which is preliminary data.</text>
</comment>
<dbReference type="GO" id="GO:0016301">
    <property type="term" value="F:kinase activity"/>
    <property type="evidence" value="ECO:0007669"/>
    <property type="project" value="UniProtKB-KW"/>
</dbReference>
<accession>A0A8B6MC07</accession>
<reference evidence="1 2" key="1">
    <citation type="submission" date="2019-05" db="EMBL/GenBank/DDBJ databases">
        <authorList>
            <person name="Farhan Ul Haque M."/>
        </authorList>
    </citation>
    <scope>NUCLEOTIDE SEQUENCE [LARGE SCALE GENOMIC DNA]</scope>
    <source>
        <strain evidence="1">2</strain>
    </source>
</reference>
<protein>
    <submittedName>
        <fullName evidence="1">Deoxynucleotide monophosphate kinase (Modular protein)</fullName>
    </submittedName>
</protein>
<dbReference type="SUPFAM" id="SSF52540">
    <property type="entry name" value="P-loop containing nucleoside triphosphate hydrolases"/>
    <property type="match status" value="1"/>
</dbReference>
<dbReference type="AlphaFoldDB" id="A0A8B6MC07"/>
<sequence>MTAVEWRGPRLVGFAGRAGAGKTTAARYLCERYGFTRIRFAGALKDMMRAIGLTDAEIEGDRKEAPCDLLCGKMPRQAMQWLGTEWGRDLIGLDFWVEAWSRQTQAVLAAGGRVAIDDVRFLNEASKIWGLGGIVVKIVAEGAAPPAASHRSEEQGFPCDLTIENPHDGLLALHHGINMLNCSAAYGDAIRRRYWRQHLGDHGVGVDAPLSHAEACGIRETQNHDKIPEGRK</sequence>
<evidence type="ECO:0000313" key="2">
    <source>
        <dbReference type="Proteomes" id="UP000485880"/>
    </source>
</evidence>
<name>A0A8B6MC07_METTU</name>